<proteinExistence type="predicted"/>
<sequence>MNDFLEFKKKRLGKEKAIESGSFILFDKIAFEQFCHLKEKKNLSNMLPKEGFIEFSATYLGQPLLVHNKASRNVYYTSDEIFISTIEADGHCDLLLNSPDPAFHEDTLNEVQISYMLNQTNIKEPIMVDDEKIYPKVFGYIEIKSKELIIYHKENHEHVSIKAPNGRHAILEIFNDYYYEFIKNEKKCIDDLPDDSD</sequence>
<dbReference type="AlphaFoldDB" id="A0A382T1T2"/>
<organism evidence="1">
    <name type="scientific">marine metagenome</name>
    <dbReference type="NCBI Taxonomy" id="408172"/>
    <lineage>
        <taxon>unclassified sequences</taxon>
        <taxon>metagenomes</taxon>
        <taxon>ecological metagenomes</taxon>
    </lineage>
</organism>
<feature type="non-terminal residue" evidence="1">
    <location>
        <position position="197"/>
    </location>
</feature>
<evidence type="ECO:0000313" key="1">
    <source>
        <dbReference type="EMBL" id="SVD16150.1"/>
    </source>
</evidence>
<accession>A0A382T1T2</accession>
<protein>
    <submittedName>
        <fullName evidence="1">Uncharacterized protein</fullName>
    </submittedName>
</protein>
<name>A0A382T1T2_9ZZZZ</name>
<reference evidence="1" key="1">
    <citation type="submission" date="2018-05" db="EMBL/GenBank/DDBJ databases">
        <authorList>
            <person name="Lanie J.A."/>
            <person name="Ng W.-L."/>
            <person name="Kazmierczak K.M."/>
            <person name="Andrzejewski T.M."/>
            <person name="Davidsen T.M."/>
            <person name="Wayne K.J."/>
            <person name="Tettelin H."/>
            <person name="Glass J.I."/>
            <person name="Rusch D."/>
            <person name="Podicherti R."/>
            <person name="Tsui H.-C.T."/>
            <person name="Winkler M.E."/>
        </authorList>
    </citation>
    <scope>NUCLEOTIDE SEQUENCE</scope>
</reference>
<gene>
    <name evidence="1" type="ORF">METZ01_LOCUS369004</name>
</gene>
<dbReference type="EMBL" id="UINC01133300">
    <property type="protein sequence ID" value="SVD16150.1"/>
    <property type="molecule type" value="Genomic_DNA"/>
</dbReference>